<feature type="region of interest" description="Disordered" evidence="1">
    <location>
        <begin position="502"/>
        <end position="524"/>
    </location>
</feature>
<feature type="region of interest" description="Disordered" evidence="1">
    <location>
        <begin position="577"/>
        <end position="599"/>
    </location>
</feature>
<dbReference type="AlphaFoldDB" id="A0A182WYD4"/>
<dbReference type="VEuPathDB" id="VectorBase:AQUA002545"/>
<reference evidence="2" key="1">
    <citation type="submission" date="2020-05" db="UniProtKB">
        <authorList>
            <consortium name="EnsemblMetazoa"/>
        </authorList>
    </citation>
    <scope>IDENTIFICATION</scope>
    <source>
        <strain evidence="2">SANGQUA</strain>
    </source>
</reference>
<sequence>MSSAAPVTVKQERHDDAEINEMAAKIVEAHKQQSAKAAAAAVQQQQVPARPAAVAATVTANGVTTGQTNILNYLTRKPTATAGNVMAAAAASAATTVAVPLGSGQSVTSNGSGKAYDGGGSSDQNGAEKKANDEESQKGHFGWEVFPAKVHIPFILRQQERYCAVRMVEMKLLNKYLNYLHQDIYTCTCVRSYYITEAECKLLNEINQKHCDMHFGRELFTLKDLVVRVSDAYKFYQFLEVCYKKLLMGCSTPNDKCGFIRINKESVVPYTVRDYQKMVPLFYFEGETDNLKLKADNLSGWDLSYLKFCCKVQGIRNELFASDSVAVISLTDIKGYFPPGTEFEDYWPSKVVDSQLLSGPKTNTIHWTRQPAQPPPKAPTIMANATARKAATNNVYQTLQTQQNLAKSNNQMTSITAAVQALTNNWNNMVSSNHPNLLAQQEQLLRLSQAQQAAQAQAQIRNMQNMHTMQQYNSYLNSAMSLTSRTSQNQAVPPPLVRSAQVQAHLSSGGGGASSSVLRSGSSSGTAGIANTLPNLNPALSIFATTSSPNGTVNLSRLNQQQISELTMASTGGAGLVASSGGSNRNAAAAGKSSRSSANSSSSAAATAAAAAAIASFTAAMNSGGRTAGSSGSVSNSSSNSLDGFSLGRNVTITPAGKRGASTLEELTVAGLGSYGANGSRQPVAYPKNPISITAVPVGSPTRASPKGGQARQPPPALIPVGGGGGGVNNELMDSLVANGVDLLAHLRMSKDIEIINERLLEASNSGGNGGSGKQLPSYRESTNTNTGSPSVIVHDKSRASGNSSSSNSSSSRHDYTRNQSVITSAGGGNGGVASDGRTHYLNALIAAGLSDVIDLSSTQRSTMGGTTLPQHLAAAQQAAAAAVAQQQQQQQQSQSSRRAASGSAGLSSGGRAISNSSSSGGGSGSGNSGNGASGGVNSYRNASVAALQQQLQQQQAQAQQQQVQHQQHAAATAAAAAAINSLTETRHGNMIVLPEMNMGVTQYKPYEVVKKPVENKIIYCVNKTPYRNTEYLMTIFDLKDVFFPYISLEVCRRVLNALDINLFIGNSLQYQALQEAGRTNVDKMPMIQVTDVMTYMPQLQYMIRSSNLNQESQANKRARIS</sequence>
<dbReference type="Proteomes" id="UP000076407">
    <property type="component" value="Unassembled WGS sequence"/>
</dbReference>
<protein>
    <submittedName>
        <fullName evidence="2">Uncharacterized protein</fullName>
    </submittedName>
</protein>
<accession>A0A182WYD4</accession>
<evidence type="ECO:0000256" key="1">
    <source>
        <dbReference type="SAM" id="MobiDB-lite"/>
    </source>
</evidence>
<dbReference type="InterPro" id="IPR039715">
    <property type="entry name" value="ZCCHC10"/>
</dbReference>
<keyword evidence="3" id="KW-1185">Reference proteome</keyword>
<feature type="region of interest" description="Disordered" evidence="1">
    <location>
        <begin position="106"/>
        <end position="134"/>
    </location>
</feature>
<dbReference type="PANTHER" id="PTHR13491:SF0">
    <property type="entry name" value="ZINC FINGER CCHC DOMAIN-CONTAINING PROTEIN 10"/>
    <property type="match status" value="1"/>
</dbReference>
<dbReference type="PANTHER" id="PTHR13491">
    <property type="entry name" value="ZCCHC10 PROTEIN"/>
    <property type="match status" value="1"/>
</dbReference>
<feature type="compositionally biased region" description="Low complexity" evidence="1">
    <location>
        <begin position="800"/>
        <end position="811"/>
    </location>
</feature>
<feature type="compositionally biased region" description="Low complexity" evidence="1">
    <location>
        <begin position="514"/>
        <end position="524"/>
    </location>
</feature>
<feature type="region of interest" description="Disordered" evidence="1">
    <location>
        <begin position="699"/>
        <end position="723"/>
    </location>
</feature>
<feature type="region of interest" description="Disordered" evidence="1">
    <location>
        <begin position="763"/>
        <end position="831"/>
    </location>
</feature>
<feature type="region of interest" description="Disordered" evidence="1">
    <location>
        <begin position="885"/>
        <end position="938"/>
    </location>
</feature>
<dbReference type="EnsemblMetazoa" id="AQUA002545-RA">
    <property type="protein sequence ID" value="AQUA002545-PA"/>
    <property type="gene ID" value="AQUA002545"/>
</dbReference>
<evidence type="ECO:0000313" key="3">
    <source>
        <dbReference type="Proteomes" id="UP000076407"/>
    </source>
</evidence>
<feature type="compositionally biased region" description="Gly residues" evidence="1">
    <location>
        <begin position="920"/>
        <end position="935"/>
    </location>
</feature>
<feature type="compositionally biased region" description="Low complexity" evidence="1">
    <location>
        <begin position="629"/>
        <end position="648"/>
    </location>
</feature>
<feature type="compositionally biased region" description="Low complexity" evidence="1">
    <location>
        <begin position="885"/>
        <end position="919"/>
    </location>
</feature>
<name>A0A182WYD4_ANOQN</name>
<organism evidence="2 3">
    <name type="scientific">Anopheles quadriannulatus</name>
    <name type="common">Mosquito</name>
    <dbReference type="NCBI Taxonomy" id="34691"/>
    <lineage>
        <taxon>Eukaryota</taxon>
        <taxon>Metazoa</taxon>
        <taxon>Ecdysozoa</taxon>
        <taxon>Arthropoda</taxon>
        <taxon>Hexapoda</taxon>
        <taxon>Insecta</taxon>
        <taxon>Pterygota</taxon>
        <taxon>Neoptera</taxon>
        <taxon>Endopterygota</taxon>
        <taxon>Diptera</taxon>
        <taxon>Nematocera</taxon>
        <taxon>Culicoidea</taxon>
        <taxon>Culicidae</taxon>
        <taxon>Anophelinae</taxon>
        <taxon>Anopheles</taxon>
    </lineage>
</organism>
<feature type="region of interest" description="Disordered" evidence="1">
    <location>
        <begin position="625"/>
        <end position="648"/>
    </location>
</feature>
<feature type="compositionally biased region" description="Polar residues" evidence="1">
    <location>
        <begin position="780"/>
        <end position="790"/>
    </location>
</feature>
<evidence type="ECO:0000313" key="2">
    <source>
        <dbReference type="EnsemblMetazoa" id="AQUA002545-PA"/>
    </source>
</evidence>
<proteinExistence type="predicted"/>